<name>A0ABS6VU51_9GAMM</name>
<sequence>MTDLLEVISGILLLIGSGLIFTGALGVLRFPDTYSRMHAAGVTETLATTSLLMGLMLLAGWSLVLLKLIMILLFILFTSPTASHALAKAVWRDQQHKSHGEQPHDS</sequence>
<gene>
    <name evidence="2" type="primary">mnhG</name>
    <name evidence="2" type="ORF">KXJ70_13690</name>
</gene>
<keyword evidence="1" id="KW-0472">Membrane</keyword>
<proteinExistence type="predicted"/>
<keyword evidence="1" id="KW-1133">Transmembrane helix</keyword>
<keyword evidence="3" id="KW-1185">Reference proteome</keyword>
<protein>
    <submittedName>
        <fullName evidence="2">Monovalent cation/H(+) antiporter subunit G</fullName>
    </submittedName>
</protein>
<dbReference type="EMBL" id="JAHWDQ010000003">
    <property type="protein sequence ID" value="MBW2941844.1"/>
    <property type="molecule type" value="Genomic_DNA"/>
</dbReference>
<evidence type="ECO:0000313" key="2">
    <source>
        <dbReference type="EMBL" id="MBW2941844.1"/>
    </source>
</evidence>
<dbReference type="Pfam" id="PF03334">
    <property type="entry name" value="PhaG_MnhG_YufB"/>
    <property type="match status" value="1"/>
</dbReference>
<dbReference type="PANTHER" id="PTHR34703:SF1">
    <property type="entry name" value="ANTIPORTER SUBUNIT MNHG2-RELATED"/>
    <property type="match status" value="1"/>
</dbReference>
<dbReference type="Proteomes" id="UP001166291">
    <property type="component" value="Unassembled WGS sequence"/>
</dbReference>
<evidence type="ECO:0000313" key="3">
    <source>
        <dbReference type="Proteomes" id="UP001166291"/>
    </source>
</evidence>
<comment type="caution">
    <text evidence="2">The sequence shown here is derived from an EMBL/GenBank/DDBJ whole genome shotgun (WGS) entry which is preliminary data.</text>
</comment>
<organism evidence="2 3">
    <name type="scientific">Zhongshania aquimaris</name>
    <dbReference type="NCBI Taxonomy" id="2857107"/>
    <lineage>
        <taxon>Bacteria</taxon>
        <taxon>Pseudomonadati</taxon>
        <taxon>Pseudomonadota</taxon>
        <taxon>Gammaproteobacteria</taxon>
        <taxon>Cellvibrionales</taxon>
        <taxon>Spongiibacteraceae</taxon>
        <taxon>Zhongshania</taxon>
    </lineage>
</organism>
<dbReference type="RefSeq" id="WP_219044067.1">
    <property type="nucleotide sequence ID" value="NZ_JAHWDQ010000003.1"/>
</dbReference>
<keyword evidence="1" id="KW-0812">Transmembrane</keyword>
<dbReference type="NCBIfam" id="TIGR01300">
    <property type="entry name" value="CPA3_mnhG_phaG"/>
    <property type="match status" value="1"/>
</dbReference>
<feature type="transmembrane region" description="Helical" evidence="1">
    <location>
        <begin position="51"/>
        <end position="77"/>
    </location>
</feature>
<dbReference type="PANTHER" id="PTHR34703">
    <property type="entry name" value="ANTIPORTER SUBUNIT MNHG2-RELATED"/>
    <property type="match status" value="1"/>
</dbReference>
<accession>A0ABS6VU51</accession>
<feature type="transmembrane region" description="Helical" evidence="1">
    <location>
        <begin position="7"/>
        <end position="31"/>
    </location>
</feature>
<evidence type="ECO:0000256" key="1">
    <source>
        <dbReference type="SAM" id="Phobius"/>
    </source>
</evidence>
<dbReference type="InterPro" id="IPR005133">
    <property type="entry name" value="PhaG_MnhG_YufB"/>
</dbReference>
<reference evidence="2" key="1">
    <citation type="submission" date="2021-07" db="EMBL/GenBank/DDBJ databases">
        <title>Zhongshania sp. CAU 1632 isolated from seawater.</title>
        <authorList>
            <person name="Kim W."/>
        </authorList>
    </citation>
    <scope>NUCLEOTIDE SEQUENCE</scope>
    <source>
        <strain evidence="2">CAU 1632</strain>
    </source>
</reference>